<organism evidence="1 2">
    <name type="scientific">Wuchereria bancrofti</name>
    <dbReference type="NCBI Taxonomy" id="6293"/>
    <lineage>
        <taxon>Eukaryota</taxon>
        <taxon>Metazoa</taxon>
        <taxon>Ecdysozoa</taxon>
        <taxon>Nematoda</taxon>
        <taxon>Chromadorea</taxon>
        <taxon>Rhabditida</taxon>
        <taxon>Spirurina</taxon>
        <taxon>Spiruromorpha</taxon>
        <taxon>Filarioidea</taxon>
        <taxon>Onchocercidae</taxon>
        <taxon>Wuchereria</taxon>
    </lineage>
</organism>
<gene>
    <name evidence="1" type="ORF">WUBG_02291</name>
</gene>
<evidence type="ECO:0000313" key="2">
    <source>
        <dbReference type="Proteomes" id="UP000004810"/>
    </source>
</evidence>
<dbReference type="AlphaFoldDB" id="J9FHH3"/>
<dbReference type="EMBL" id="ADBV01000601">
    <property type="protein sequence ID" value="EJW86794.1"/>
    <property type="molecule type" value="Genomic_DNA"/>
</dbReference>
<comment type="caution">
    <text evidence="1">The sequence shown here is derived from an EMBL/GenBank/DDBJ whole genome shotgun (WGS) entry which is preliminary data.</text>
</comment>
<proteinExistence type="predicted"/>
<evidence type="ECO:0000313" key="1">
    <source>
        <dbReference type="EMBL" id="EJW86794.1"/>
    </source>
</evidence>
<accession>J9FHH3</accession>
<reference evidence="2" key="1">
    <citation type="submission" date="2012-08" db="EMBL/GenBank/DDBJ databases">
        <title>The Genome Sequence of Wuchereria bancrofti.</title>
        <authorList>
            <person name="Nutman T.B."/>
            <person name="Fink D.L."/>
            <person name="Russ C."/>
            <person name="Young S."/>
            <person name="Zeng Q."/>
            <person name="Koehrsen M."/>
            <person name="Alvarado L."/>
            <person name="Berlin A."/>
            <person name="Chapman S.B."/>
            <person name="Chen Z."/>
            <person name="Freedman E."/>
            <person name="Gellesch M."/>
            <person name="Goldberg J."/>
            <person name="Griggs A."/>
            <person name="Gujja S."/>
            <person name="Heilman E.R."/>
            <person name="Heiman D."/>
            <person name="Hepburn T."/>
            <person name="Howarth C."/>
            <person name="Jen D."/>
            <person name="Larson L."/>
            <person name="Lewis B."/>
            <person name="Mehta T."/>
            <person name="Park D."/>
            <person name="Pearson M."/>
            <person name="Roberts A."/>
            <person name="Saif S."/>
            <person name="Shea T."/>
            <person name="Shenoy N."/>
            <person name="Sisk P."/>
            <person name="Stolte C."/>
            <person name="Sykes S."/>
            <person name="Walk T."/>
            <person name="White J."/>
            <person name="Yandava C."/>
            <person name="Haas B."/>
            <person name="Henn M.R."/>
            <person name="Nusbaum C."/>
            <person name="Birren B."/>
        </authorList>
    </citation>
    <scope>NUCLEOTIDE SEQUENCE [LARGE SCALE GENOMIC DNA]</scope>
    <source>
        <strain evidence="2">NA</strain>
    </source>
</reference>
<dbReference type="Proteomes" id="UP000004810">
    <property type="component" value="Unassembled WGS sequence"/>
</dbReference>
<name>J9FHH3_WUCBA</name>
<protein>
    <submittedName>
        <fullName evidence="1">Uncharacterized protein</fullName>
    </submittedName>
</protein>
<sequence length="140" mass="15886">MTHHPFIHSLNEAKPHQFSTDVEIEDVETLSLSVARYFTFHSCPKHTHARQGIRIIPTAFIHVSREFPDTDLSHGRYMRRTLLSGKDYWVCSLYTWLAMLGGVTGEACVTYTVNSTAAHAVDFAVDVTCFLPNMYSSYVN</sequence>